<evidence type="ECO:0000256" key="1">
    <source>
        <dbReference type="SAM" id="MobiDB-lite"/>
    </source>
</evidence>
<sequence length="230" mass="24197">MTQPPPPPSAPPAYPVHPGAHHPAPGGYGPAGMPQPPRPVNGFAIASLVLALLTLIPLSVITGIVALVQIPRRGQRGKGLAIAGIAISGAILLSAIILGVAAEFAGAGDQDAPERAPQSRYTMQYVPGDCIEQVDENRTVDPPPVKCGEPHQGEVFAVFDMSGSAYPGDEAVWEYATKGCDERLPGYAPSADPDAEYMIYFPTAESWADGDRWVVCVAFDETPRTGSIRD</sequence>
<feature type="transmembrane region" description="Helical" evidence="2">
    <location>
        <begin position="43"/>
        <end position="68"/>
    </location>
</feature>
<keyword evidence="2" id="KW-1133">Transmembrane helix</keyword>
<proteinExistence type="predicted"/>
<dbReference type="Pfam" id="PF13828">
    <property type="entry name" value="DUF4190"/>
    <property type="match status" value="1"/>
</dbReference>
<protein>
    <submittedName>
        <fullName evidence="5">Septum formation family protein</fullName>
    </submittedName>
</protein>
<keyword evidence="2" id="KW-0472">Membrane</keyword>
<keyword evidence="6" id="KW-1185">Reference proteome</keyword>
<feature type="domain" description="Septum formation-related" evidence="4">
    <location>
        <begin position="124"/>
        <end position="216"/>
    </location>
</feature>
<keyword evidence="2" id="KW-0812">Transmembrane</keyword>
<dbReference type="EMBL" id="JBCGDC010000121">
    <property type="protein sequence ID" value="MFB6397064.1"/>
    <property type="molecule type" value="Genomic_DNA"/>
</dbReference>
<reference evidence="5 6" key="1">
    <citation type="submission" date="2024-04" db="EMBL/GenBank/DDBJ databases">
        <title>Polymorphospora sp. isolated from Baiyangdian Lake in Xiong'an New Area.</title>
        <authorList>
            <person name="Zhang X."/>
            <person name="Liu J."/>
        </authorList>
    </citation>
    <scope>NUCLEOTIDE SEQUENCE [LARGE SCALE GENOMIC DNA]</scope>
    <source>
        <strain evidence="5 6">2-325</strain>
    </source>
</reference>
<evidence type="ECO:0000313" key="6">
    <source>
        <dbReference type="Proteomes" id="UP001582793"/>
    </source>
</evidence>
<feature type="region of interest" description="Disordered" evidence="1">
    <location>
        <begin position="1"/>
        <end position="33"/>
    </location>
</feature>
<feature type="transmembrane region" description="Helical" evidence="2">
    <location>
        <begin position="80"/>
        <end position="102"/>
    </location>
</feature>
<dbReference type="InterPro" id="IPR026004">
    <property type="entry name" value="Septum_form"/>
</dbReference>
<dbReference type="RefSeq" id="WP_375736280.1">
    <property type="nucleotide sequence ID" value="NZ_JBCGDC010000121.1"/>
</dbReference>
<evidence type="ECO:0000259" key="4">
    <source>
        <dbReference type="Pfam" id="PF13845"/>
    </source>
</evidence>
<dbReference type="Pfam" id="PF13845">
    <property type="entry name" value="Septum_form"/>
    <property type="match status" value="1"/>
</dbReference>
<accession>A0ABV5CYH3</accession>
<feature type="compositionally biased region" description="Low complexity" evidence="1">
    <location>
        <begin position="16"/>
        <end position="25"/>
    </location>
</feature>
<comment type="caution">
    <text evidence="5">The sequence shown here is derived from an EMBL/GenBank/DDBJ whole genome shotgun (WGS) entry which is preliminary data.</text>
</comment>
<dbReference type="Proteomes" id="UP001582793">
    <property type="component" value="Unassembled WGS sequence"/>
</dbReference>
<evidence type="ECO:0000313" key="5">
    <source>
        <dbReference type="EMBL" id="MFB6397064.1"/>
    </source>
</evidence>
<gene>
    <name evidence="5" type="ORF">AAFH96_28755</name>
</gene>
<feature type="compositionally biased region" description="Pro residues" evidence="1">
    <location>
        <begin position="1"/>
        <end position="15"/>
    </location>
</feature>
<evidence type="ECO:0000256" key="2">
    <source>
        <dbReference type="SAM" id="Phobius"/>
    </source>
</evidence>
<evidence type="ECO:0000259" key="3">
    <source>
        <dbReference type="Pfam" id="PF13828"/>
    </source>
</evidence>
<name>A0ABV5CYH3_9ACTN</name>
<dbReference type="InterPro" id="IPR025241">
    <property type="entry name" value="DUF4190"/>
</dbReference>
<organism evidence="5 6">
    <name type="scientific">Polymorphospora lycopeni</name>
    <dbReference type="NCBI Taxonomy" id="3140240"/>
    <lineage>
        <taxon>Bacteria</taxon>
        <taxon>Bacillati</taxon>
        <taxon>Actinomycetota</taxon>
        <taxon>Actinomycetes</taxon>
        <taxon>Micromonosporales</taxon>
        <taxon>Micromonosporaceae</taxon>
        <taxon>Polymorphospora</taxon>
    </lineage>
</organism>
<feature type="domain" description="DUF4190" evidence="3">
    <location>
        <begin position="44"/>
        <end position="97"/>
    </location>
</feature>